<evidence type="ECO:0000256" key="1">
    <source>
        <dbReference type="ARBA" id="ARBA00002212"/>
    </source>
</evidence>
<name>A0A6A6HZ11_9PLEO</name>
<evidence type="ECO:0000256" key="3">
    <source>
        <dbReference type="ARBA" id="ARBA00008057"/>
    </source>
</evidence>
<evidence type="ECO:0000259" key="8">
    <source>
        <dbReference type="SMART" id="SM01082"/>
    </source>
</evidence>
<keyword evidence="10" id="KW-1185">Reference proteome</keyword>
<dbReference type="Pfam" id="PF09649">
    <property type="entry name" value="CHZ"/>
    <property type="match status" value="1"/>
</dbReference>
<dbReference type="OrthoDB" id="2148987at2759"/>
<protein>
    <recommendedName>
        <fullName evidence="8">Histone chaperone domain-containing protein</fullName>
    </recommendedName>
</protein>
<dbReference type="InterPro" id="IPR019098">
    <property type="entry name" value="Histone_chaperone_domain_CHZ"/>
</dbReference>
<feature type="compositionally biased region" description="Basic and acidic residues" evidence="7">
    <location>
        <begin position="1"/>
        <end position="11"/>
    </location>
</feature>
<keyword evidence="5" id="KW-0539">Nucleus</keyword>
<keyword evidence="4" id="KW-0143">Chaperone</keyword>
<dbReference type="SMART" id="SM01082">
    <property type="entry name" value="CHZ"/>
    <property type="match status" value="1"/>
</dbReference>
<comment type="function">
    <text evidence="1">Forms a chaperone-bound H2A.Z-H2B complex that acts as a source for SWR1 complex-dependent H2A to H2A.Z histone replacement in chromatin.</text>
</comment>
<dbReference type="Proteomes" id="UP000800094">
    <property type="component" value="Unassembled WGS sequence"/>
</dbReference>
<organism evidence="9 10">
    <name type="scientific">Trematosphaeria pertusa</name>
    <dbReference type="NCBI Taxonomy" id="390896"/>
    <lineage>
        <taxon>Eukaryota</taxon>
        <taxon>Fungi</taxon>
        <taxon>Dikarya</taxon>
        <taxon>Ascomycota</taxon>
        <taxon>Pezizomycotina</taxon>
        <taxon>Dothideomycetes</taxon>
        <taxon>Pleosporomycetidae</taxon>
        <taxon>Pleosporales</taxon>
        <taxon>Massarineae</taxon>
        <taxon>Trematosphaeriaceae</taxon>
        <taxon>Trematosphaeria</taxon>
    </lineage>
</organism>
<dbReference type="AlphaFoldDB" id="A0A6A6HZ11"/>
<comment type="subcellular location">
    <subcellularLocation>
        <location evidence="2">Nucleus</location>
    </subcellularLocation>
</comment>
<reference evidence="9" key="1">
    <citation type="journal article" date="2020" name="Stud. Mycol.">
        <title>101 Dothideomycetes genomes: a test case for predicting lifestyles and emergence of pathogens.</title>
        <authorList>
            <person name="Haridas S."/>
            <person name="Albert R."/>
            <person name="Binder M."/>
            <person name="Bloem J."/>
            <person name="Labutti K."/>
            <person name="Salamov A."/>
            <person name="Andreopoulos B."/>
            <person name="Baker S."/>
            <person name="Barry K."/>
            <person name="Bills G."/>
            <person name="Bluhm B."/>
            <person name="Cannon C."/>
            <person name="Castanera R."/>
            <person name="Culley D."/>
            <person name="Daum C."/>
            <person name="Ezra D."/>
            <person name="Gonzalez J."/>
            <person name="Henrissat B."/>
            <person name="Kuo A."/>
            <person name="Liang C."/>
            <person name="Lipzen A."/>
            <person name="Lutzoni F."/>
            <person name="Magnuson J."/>
            <person name="Mondo S."/>
            <person name="Nolan M."/>
            <person name="Ohm R."/>
            <person name="Pangilinan J."/>
            <person name="Park H.-J."/>
            <person name="Ramirez L."/>
            <person name="Alfaro M."/>
            <person name="Sun H."/>
            <person name="Tritt A."/>
            <person name="Yoshinaga Y."/>
            <person name="Zwiers L.-H."/>
            <person name="Turgeon B."/>
            <person name="Goodwin S."/>
            <person name="Spatafora J."/>
            <person name="Crous P."/>
            <person name="Grigoriev I."/>
        </authorList>
    </citation>
    <scope>NUCLEOTIDE SEQUENCE</scope>
    <source>
        <strain evidence="9">CBS 122368</strain>
    </source>
</reference>
<evidence type="ECO:0000256" key="6">
    <source>
        <dbReference type="ARBA" id="ARBA00025877"/>
    </source>
</evidence>
<evidence type="ECO:0000256" key="2">
    <source>
        <dbReference type="ARBA" id="ARBA00004123"/>
    </source>
</evidence>
<comment type="similarity">
    <text evidence="3">Belongs to the CHZ1 family.</text>
</comment>
<comment type="subunit">
    <text evidence="6">Forms a heterotrimer with H2A.Z-H2B, stabilizing the association of the histone dimer. Also, with a lower affinity, forms a heterotrimer with H2A-H2B.</text>
</comment>
<accession>A0A6A6HZ11</accession>
<feature type="compositionally biased region" description="Acidic residues" evidence="7">
    <location>
        <begin position="90"/>
        <end position="112"/>
    </location>
</feature>
<proteinExistence type="inferred from homology"/>
<evidence type="ECO:0000256" key="7">
    <source>
        <dbReference type="SAM" id="MobiDB-lite"/>
    </source>
</evidence>
<feature type="compositionally biased region" description="Acidic residues" evidence="7">
    <location>
        <begin position="36"/>
        <end position="67"/>
    </location>
</feature>
<gene>
    <name evidence="9" type="ORF">BU26DRAFT_523613</name>
</gene>
<evidence type="ECO:0000256" key="4">
    <source>
        <dbReference type="ARBA" id="ARBA00023186"/>
    </source>
</evidence>
<evidence type="ECO:0000256" key="5">
    <source>
        <dbReference type="ARBA" id="ARBA00023242"/>
    </source>
</evidence>
<evidence type="ECO:0000313" key="10">
    <source>
        <dbReference type="Proteomes" id="UP000800094"/>
    </source>
</evidence>
<sequence length="112" mass="12068">MADQSGDHQMEGVEAPTGAVDKGKGKAPQVPQGMEESGEEDSSDESGAEEQGGDEEPVDEDTMEEIDTSNIVGSRTRGKNIDFAKAAQELGDEDDEEDDEDFNDPDEEMKDN</sequence>
<dbReference type="GO" id="GO:0005634">
    <property type="term" value="C:nucleus"/>
    <property type="evidence" value="ECO:0007669"/>
    <property type="project" value="UniProtKB-SubCell"/>
</dbReference>
<feature type="domain" description="Histone chaperone" evidence="8">
    <location>
        <begin position="59"/>
        <end position="92"/>
    </location>
</feature>
<dbReference type="RefSeq" id="XP_033678271.1">
    <property type="nucleotide sequence ID" value="XM_033830082.1"/>
</dbReference>
<dbReference type="EMBL" id="ML987205">
    <property type="protein sequence ID" value="KAF2243267.1"/>
    <property type="molecule type" value="Genomic_DNA"/>
</dbReference>
<evidence type="ECO:0000313" key="9">
    <source>
        <dbReference type="EMBL" id="KAF2243267.1"/>
    </source>
</evidence>
<feature type="region of interest" description="Disordered" evidence="7">
    <location>
        <begin position="1"/>
        <end position="112"/>
    </location>
</feature>
<dbReference type="GeneID" id="54583412"/>